<evidence type="ECO:0000313" key="1">
    <source>
        <dbReference type="EMBL" id="OWM68163.1"/>
    </source>
</evidence>
<dbReference type="AlphaFoldDB" id="A0A218W6J8"/>
<evidence type="ECO:0000313" key="2">
    <source>
        <dbReference type="Proteomes" id="UP000197138"/>
    </source>
</evidence>
<sequence>MKVKLELPSKASVSVYISITNQSAFPQTRCLELLQKIEDEKLKQDHVQLSEENNRSRVQTQKLAEEASYAEELALLLLSSSKLGEGSGKAFNESTVDLSLG</sequence>
<name>A0A218W6J8_PUNGR</name>
<accession>A0A218W6J8</accession>
<gene>
    <name evidence="1" type="ORF">CDL15_Pgr016363</name>
</gene>
<protein>
    <submittedName>
        <fullName evidence="1">Uncharacterized protein</fullName>
    </submittedName>
</protein>
<dbReference type="EMBL" id="MTKT01005171">
    <property type="protein sequence ID" value="OWM68163.1"/>
    <property type="molecule type" value="Genomic_DNA"/>
</dbReference>
<dbReference type="Proteomes" id="UP000197138">
    <property type="component" value="Unassembled WGS sequence"/>
</dbReference>
<reference evidence="2" key="1">
    <citation type="journal article" date="2017" name="Plant J.">
        <title>The pomegranate (Punica granatum L.) genome and the genomics of punicalagin biosynthesis.</title>
        <authorList>
            <person name="Qin G."/>
            <person name="Xu C."/>
            <person name="Ming R."/>
            <person name="Tang H."/>
            <person name="Guyot R."/>
            <person name="Kramer E.M."/>
            <person name="Hu Y."/>
            <person name="Yi X."/>
            <person name="Qi Y."/>
            <person name="Xu X."/>
            <person name="Gao Z."/>
            <person name="Pan H."/>
            <person name="Jian J."/>
            <person name="Tian Y."/>
            <person name="Yue Z."/>
            <person name="Xu Y."/>
        </authorList>
    </citation>
    <scope>NUCLEOTIDE SEQUENCE [LARGE SCALE GENOMIC DNA]</scope>
    <source>
        <strain evidence="2">cv. Dabenzi</strain>
    </source>
</reference>
<comment type="caution">
    <text evidence="1">The sequence shown here is derived from an EMBL/GenBank/DDBJ whole genome shotgun (WGS) entry which is preliminary data.</text>
</comment>
<proteinExistence type="predicted"/>
<organism evidence="1 2">
    <name type="scientific">Punica granatum</name>
    <name type="common">Pomegranate</name>
    <dbReference type="NCBI Taxonomy" id="22663"/>
    <lineage>
        <taxon>Eukaryota</taxon>
        <taxon>Viridiplantae</taxon>
        <taxon>Streptophyta</taxon>
        <taxon>Embryophyta</taxon>
        <taxon>Tracheophyta</taxon>
        <taxon>Spermatophyta</taxon>
        <taxon>Magnoliopsida</taxon>
        <taxon>eudicotyledons</taxon>
        <taxon>Gunneridae</taxon>
        <taxon>Pentapetalae</taxon>
        <taxon>rosids</taxon>
        <taxon>malvids</taxon>
        <taxon>Myrtales</taxon>
        <taxon>Lythraceae</taxon>
        <taxon>Punica</taxon>
    </lineage>
</organism>